<keyword evidence="1" id="KW-0812">Transmembrane</keyword>
<organism evidence="2">
    <name type="scientific">Zea mays</name>
    <name type="common">Maize</name>
    <dbReference type="NCBI Taxonomy" id="4577"/>
    <lineage>
        <taxon>Eukaryota</taxon>
        <taxon>Viridiplantae</taxon>
        <taxon>Streptophyta</taxon>
        <taxon>Embryophyta</taxon>
        <taxon>Tracheophyta</taxon>
        <taxon>Spermatophyta</taxon>
        <taxon>Magnoliopsida</taxon>
        <taxon>Liliopsida</taxon>
        <taxon>Poales</taxon>
        <taxon>Poaceae</taxon>
        <taxon>PACMAD clade</taxon>
        <taxon>Panicoideae</taxon>
        <taxon>Andropogonodae</taxon>
        <taxon>Andropogoneae</taxon>
        <taxon>Tripsacinae</taxon>
        <taxon>Zea</taxon>
    </lineage>
</organism>
<feature type="transmembrane region" description="Helical" evidence="1">
    <location>
        <begin position="18"/>
        <end position="36"/>
    </location>
</feature>
<accession>C0PMT2</accession>
<sequence length="51" mass="6133">MNILSPCGNSQSWQLHTLYISFALVFWNWIITLWFFKANWSYSSHHNRGTK</sequence>
<dbReference type="EMBL" id="BT069601">
    <property type="protein sequence ID" value="ACN36498.1"/>
    <property type="molecule type" value="mRNA"/>
</dbReference>
<keyword evidence="1" id="KW-1133">Transmembrane helix</keyword>
<proteinExistence type="evidence at transcript level"/>
<evidence type="ECO:0000313" key="2">
    <source>
        <dbReference type="EMBL" id="ACN36498.1"/>
    </source>
</evidence>
<keyword evidence="1" id="KW-0472">Membrane</keyword>
<evidence type="ECO:0000256" key="1">
    <source>
        <dbReference type="SAM" id="Phobius"/>
    </source>
</evidence>
<name>C0PMT2_MAIZE</name>
<dbReference type="AlphaFoldDB" id="C0PMT2"/>
<reference evidence="2" key="1">
    <citation type="journal article" date="2009" name="PLoS Genet.">
        <title>Sequencing, mapping, and analysis of 27,455 maize full-length cDNAs.</title>
        <authorList>
            <person name="Soderlund C."/>
            <person name="Descour A."/>
            <person name="Kudrna D."/>
            <person name="Bomhoff M."/>
            <person name="Boyd L."/>
            <person name="Currie J."/>
            <person name="Angelova A."/>
            <person name="Collura K."/>
            <person name="Wissotski M."/>
            <person name="Ashley E."/>
            <person name="Morrow D."/>
            <person name="Fernandes J."/>
            <person name="Walbot V."/>
            <person name="Yu Y."/>
        </authorList>
    </citation>
    <scope>NUCLEOTIDE SEQUENCE</scope>
    <source>
        <strain evidence="2">B73</strain>
    </source>
</reference>
<reference evidence="2" key="2">
    <citation type="submission" date="2012-06" db="EMBL/GenBank/DDBJ databases">
        <authorList>
            <person name="Yu Y."/>
            <person name="Currie J."/>
            <person name="Lomeli R."/>
            <person name="Angelova A."/>
            <person name="Collura K."/>
            <person name="Wissotski M."/>
            <person name="Campos D."/>
            <person name="Kudrna D."/>
            <person name="Golser W."/>
            <person name="Ashely E."/>
            <person name="Descour A."/>
            <person name="Fernandes J."/>
            <person name="Soderlund C."/>
            <person name="Walbot V."/>
        </authorList>
    </citation>
    <scope>NUCLEOTIDE SEQUENCE</scope>
    <source>
        <strain evidence="2">B73</strain>
    </source>
</reference>
<protein>
    <submittedName>
        <fullName evidence="2">Uncharacterized protein</fullName>
    </submittedName>
</protein>